<name>A0ABT8C1Q8_9BACT</name>
<gene>
    <name evidence="1" type="ORF">QWZ15_00470</name>
</gene>
<keyword evidence="2" id="KW-1185">Reference proteome</keyword>
<reference evidence="2" key="1">
    <citation type="journal article" date="2019" name="Int. J. Syst. Evol. Microbiol.">
        <title>The Global Catalogue of Microorganisms (GCM) 10K type strain sequencing project: providing services to taxonomists for standard genome sequencing and annotation.</title>
        <authorList>
            <consortium name="The Broad Institute Genomics Platform"/>
            <consortium name="The Broad Institute Genome Sequencing Center for Infectious Disease"/>
            <person name="Wu L."/>
            <person name="Ma J."/>
        </authorList>
    </citation>
    <scope>NUCLEOTIDE SEQUENCE [LARGE SCALE GENOMIC DNA]</scope>
    <source>
        <strain evidence="2">CECT 7706</strain>
    </source>
</reference>
<sequence length="54" mass="6085">MKTNELISDDKKIAEIEMEAFKSSLRRARLLPDGVKVFGFVICWTGDLEKGIAN</sequence>
<evidence type="ECO:0000313" key="2">
    <source>
        <dbReference type="Proteomes" id="UP001236663"/>
    </source>
</evidence>
<evidence type="ECO:0000313" key="1">
    <source>
        <dbReference type="EMBL" id="MDN3686286.1"/>
    </source>
</evidence>
<accession>A0ABT8C1Q8</accession>
<dbReference type="Proteomes" id="UP001236663">
    <property type="component" value="Unassembled WGS sequence"/>
</dbReference>
<organism evidence="1 2">
    <name type="scientific">Cyclobacterium jeungdonense</name>
    <dbReference type="NCBI Taxonomy" id="708087"/>
    <lineage>
        <taxon>Bacteria</taxon>
        <taxon>Pseudomonadati</taxon>
        <taxon>Bacteroidota</taxon>
        <taxon>Cytophagia</taxon>
        <taxon>Cytophagales</taxon>
        <taxon>Cyclobacteriaceae</taxon>
        <taxon>Cyclobacterium</taxon>
    </lineage>
</organism>
<dbReference type="EMBL" id="JAUFQS010000001">
    <property type="protein sequence ID" value="MDN3686286.1"/>
    <property type="molecule type" value="Genomic_DNA"/>
</dbReference>
<proteinExistence type="predicted"/>
<dbReference type="RefSeq" id="WP_163385718.1">
    <property type="nucleotide sequence ID" value="NZ_JAUFQS010000001.1"/>
</dbReference>
<comment type="caution">
    <text evidence="1">The sequence shown here is derived from an EMBL/GenBank/DDBJ whole genome shotgun (WGS) entry which is preliminary data.</text>
</comment>
<protein>
    <submittedName>
        <fullName evidence="1">Uncharacterized protein</fullName>
    </submittedName>
</protein>